<dbReference type="Gene3D" id="3.40.1410.10">
    <property type="entry name" value="Chorismate lyase-like"/>
    <property type="match status" value="1"/>
</dbReference>
<dbReference type="GO" id="GO:0003700">
    <property type="term" value="F:DNA-binding transcription factor activity"/>
    <property type="evidence" value="ECO:0007669"/>
    <property type="project" value="InterPro"/>
</dbReference>
<dbReference type="CDD" id="cd07377">
    <property type="entry name" value="WHTH_GntR"/>
    <property type="match status" value="1"/>
</dbReference>
<evidence type="ECO:0000259" key="4">
    <source>
        <dbReference type="PROSITE" id="PS50949"/>
    </source>
</evidence>
<dbReference type="PANTHER" id="PTHR44846">
    <property type="entry name" value="MANNOSYL-D-GLYCERATE TRANSPORT/METABOLISM SYSTEM REPRESSOR MNGR-RELATED"/>
    <property type="match status" value="1"/>
</dbReference>
<dbReference type="Pfam" id="PF07702">
    <property type="entry name" value="UTRA"/>
    <property type="match status" value="1"/>
</dbReference>
<protein>
    <submittedName>
        <fullName evidence="5">GntR family transcriptional regulator</fullName>
    </submittedName>
</protein>
<dbReference type="PROSITE" id="PS50949">
    <property type="entry name" value="HTH_GNTR"/>
    <property type="match status" value="1"/>
</dbReference>
<gene>
    <name evidence="5" type="ORF">SAMN05216207_10804</name>
</gene>
<dbReference type="SUPFAM" id="SSF64288">
    <property type="entry name" value="Chorismate lyase-like"/>
    <property type="match status" value="1"/>
</dbReference>
<dbReference type="AlphaFoldDB" id="A0A1I5HYG1"/>
<dbReference type="SUPFAM" id="SSF46785">
    <property type="entry name" value="Winged helix' DNA-binding domain"/>
    <property type="match status" value="1"/>
</dbReference>
<dbReference type="OrthoDB" id="3615556at2"/>
<dbReference type="SMART" id="SM00345">
    <property type="entry name" value="HTH_GNTR"/>
    <property type="match status" value="1"/>
</dbReference>
<evidence type="ECO:0000313" key="6">
    <source>
        <dbReference type="Proteomes" id="UP000199614"/>
    </source>
</evidence>
<dbReference type="InterPro" id="IPR028978">
    <property type="entry name" value="Chorismate_lyase_/UTRA_dom_sf"/>
</dbReference>
<evidence type="ECO:0000256" key="2">
    <source>
        <dbReference type="ARBA" id="ARBA00023125"/>
    </source>
</evidence>
<dbReference type="InterPro" id="IPR000524">
    <property type="entry name" value="Tscrpt_reg_HTH_GntR"/>
</dbReference>
<dbReference type="STRING" id="260086.SAMN05216207_10804"/>
<accession>A0A1I5HYG1</accession>
<evidence type="ECO:0000256" key="3">
    <source>
        <dbReference type="ARBA" id="ARBA00023163"/>
    </source>
</evidence>
<dbReference type="Gene3D" id="1.10.10.10">
    <property type="entry name" value="Winged helix-like DNA-binding domain superfamily/Winged helix DNA-binding domain"/>
    <property type="match status" value="1"/>
</dbReference>
<keyword evidence="2" id="KW-0238">DNA-binding</keyword>
<sequence length="248" mass="27269">MAKRPNRTREIAAELRASILAGDYPPGVPLPSRAELTERYHVSPMTARNAVEILRAEGLVELKRGSGVYARAQRPMLRSARNRLSRAERAAGRGAFTTDAHTGGWTPRCEVTVRTEPATDTLADQLDIDPGEELLVRDRTMSAGYEVVQLATSYLPAAIATPEMHEEDSGPGGIYARLEETGHELDRFEETVRIGQADVEEAETFGVAAGTAVFRLTRRAFTTERVVEVNNITMLGDRFTLAYDLPAQ</sequence>
<dbReference type="InterPro" id="IPR036390">
    <property type="entry name" value="WH_DNA-bd_sf"/>
</dbReference>
<keyword evidence="3" id="KW-0804">Transcription</keyword>
<keyword evidence="1" id="KW-0805">Transcription regulation</keyword>
<reference evidence="5 6" key="1">
    <citation type="submission" date="2016-10" db="EMBL/GenBank/DDBJ databases">
        <authorList>
            <person name="de Groot N.N."/>
        </authorList>
    </citation>
    <scope>NUCLEOTIDE SEQUENCE [LARGE SCALE GENOMIC DNA]</scope>
    <source>
        <strain evidence="5 6">CGMCC 4.1877</strain>
    </source>
</reference>
<dbReference type="GO" id="GO:0003677">
    <property type="term" value="F:DNA binding"/>
    <property type="evidence" value="ECO:0007669"/>
    <property type="project" value="UniProtKB-KW"/>
</dbReference>
<dbReference type="GO" id="GO:0045892">
    <property type="term" value="P:negative regulation of DNA-templated transcription"/>
    <property type="evidence" value="ECO:0007669"/>
    <property type="project" value="TreeGrafter"/>
</dbReference>
<dbReference type="InterPro" id="IPR050679">
    <property type="entry name" value="Bact_HTH_transcr_reg"/>
</dbReference>
<dbReference type="RefSeq" id="WP_093356714.1">
    <property type="nucleotide sequence ID" value="NZ_FOUY01000080.1"/>
</dbReference>
<evidence type="ECO:0000313" key="5">
    <source>
        <dbReference type="EMBL" id="SFO53388.1"/>
    </source>
</evidence>
<dbReference type="EMBL" id="FOUY01000080">
    <property type="protein sequence ID" value="SFO53388.1"/>
    <property type="molecule type" value="Genomic_DNA"/>
</dbReference>
<keyword evidence="6" id="KW-1185">Reference proteome</keyword>
<name>A0A1I5HYG1_PSUAM</name>
<dbReference type="Pfam" id="PF00392">
    <property type="entry name" value="GntR"/>
    <property type="match status" value="1"/>
</dbReference>
<proteinExistence type="predicted"/>
<evidence type="ECO:0000256" key="1">
    <source>
        <dbReference type="ARBA" id="ARBA00023015"/>
    </source>
</evidence>
<organism evidence="5 6">
    <name type="scientific">Pseudonocardia ammonioxydans</name>
    <dbReference type="NCBI Taxonomy" id="260086"/>
    <lineage>
        <taxon>Bacteria</taxon>
        <taxon>Bacillati</taxon>
        <taxon>Actinomycetota</taxon>
        <taxon>Actinomycetes</taxon>
        <taxon>Pseudonocardiales</taxon>
        <taxon>Pseudonocardiaceae</taxon>
        <taxon>Pseudonocardia</taxon>
    </lineage>
</organism>
<dbReference type="InterPro" id="IPR036388">
    <property type="entry name" value="WH-like_DNA-bd_sf"/>
</dbReference>
<dbReference type="Proteomes" id="UP000199614">
    <property type="component" value="Unassembled WGS sequence"/>
</dbReference>
<dbReference type="PANTHER" id="PTHR44846:SF17">
    <property type="entry name" value="GNTR-FAMILY TRANSCRIPTIONAL REGULATOR"/>
    <property type="match status" value="1"/>
</dbReference>
<dbReference type="SMART" id="SM00866">
    <property type="entry name" value="UTRA"/>
    <property type="match status" value="1"/>
</dbReference>
<feature type="domain" description="HTH gntR-type" evidence="4">
    <location>
        <begin position="5"/>
        <end position="73"/>
    </location>
</feature>
<dbReference type="InterPro" id="IPR011663">
    <property type="entry name" value="UTRA"/>
</dbReference>